<reference evidence="6 7" key="1">
    <citation type="submission" date="2019-10" db="EMBL/GenBank/DDBJ databases">
        <title>Whole-genome sequence of the purple nonsulfur photosynthetic bacterium Rhodocyclus tenuis.</title>
        <authorList>
            <person name="Kyndt J.A."/>
            <person name="Meyer T.E."/>
        </authorList>
    </citation>
    <scope>NUCLEOTIDE SEQUENCE [LARGE SCALE GENOMIC DNA]</scope>
    <source>
        <strain evidence="6 7">DSM 110</strain>
    </source>
</reference>
<keyword evidence="1" id="KW-1134">Transmembrane beta strand</keyword>
<dbReference type="OrthoDB" id="5664954at2"/>
<dbReference type="InterPro" id="IPR005565">
    <property type="entry name" value="Hemolysn_activator_HlyB_C"/>
</dbReference>
<dbReference type="Pfam" id="PF08479">
    <property type="entry name" value="POTRA_2"/>
    <property type="match status" value="1"/>
</dbReference>
<sequence length="568" mass="60980">MGNHGPRRMVLLDQKTSARTTFGECRPTGAVTVDRHNPFAMQRLSPPLFLLPAFIVCGATLASINSAAGFELLEFSVEGNSVLPDIEIERAVYPSLGPGKTLADIEKARAALEAAYQDAGYLSVSVVVPEQSIDEGQVRLLVVDGRVDALKVSGNRFTSRSELRSEVPELAPGTVPHFPTMQAQLAQAGRSPDRRVTPLLRPGSRPGTMEVELAVEDDLPLHGNIEVNNRQSPDTSGRRIEAGVHYDNLFQRQHSAGFNYVLTPENPDQVNVLSAFYSAPIGGGRSLSAFVQHSNSNIATAGDSSVIGKGTTLGARLSLTLPNPPGTSGLFHSLSLGIDYKDLQETQNILGADQKVSPLRYSPLMAQYTLNSLGDAGEFLANIGLAVNLNTSTQRINCQGYDTDQFACRRYGARPGFSVLRGDLGYTHRLFGWEWSARADFQASAQPLVSGEQILAGGMDSVRGYYEGEAAGDRGWRLRSELKTPSLADIGNTRLRAAGFLEGAKLSLNDPLPGQTAEFSLASAGIGLRLKGDKAGPLVALDLAQALKAGPRTARGDKRLHVRIGYEF</sequence>
<dbReference type="InterPro" id="IPR051544">
    <property type="entry name" value="TPS_OM_transporter"/>
</dbReference>
<dbReference type="Gene3D" id="2.40.160.50">
    <property type="entry name" value="membrane protein fhac: a member of the omp85/tpsb transporter family"/>
    <property type="match status" value="1"/>
</dbReference>
<keyword evidence="3" id="KW-0998">Cell outer membrane</keyword>
<keyword evidence="2" id="KW-0812">Transmembrane</keyword>
<gene>
    <name evidence="6" type="ORF">GHK24_04320</name>
</gene>
<evidence type="ECO:0000313" key="6">
    <source>
        <dbReference type="EMBL" id="MQY51004.1"/>
    </source>
</evidence>
<dbReference type="InterPro" id="IPR013686">
    <property type="entry name" value="Polypept-transport_assoc_ShlB"/>
</dbReference>
<evidence type="ECO:0000313" key="7">
    <source>
        <dbReference type="Proteomes" id="UP000480275"/>
    </source>
</evidence>
<protein>
    <submittedName>
        <fullName evidence="6">ShlB/FhaC/HecB family hemolysin secretion/activation protein</fullName>
    </submittedName>
</protein>
<evidence type="ECO:0000256" key="1">
    <source>
        <dbReference type="ARBA" id="ARBA00022452"/>
    </source>
</evidence>
<dbReference type="GO" id="GO:0046819">
    <property type="term" value="P:protein secretion by the type V secretion system"/>
    <property type="evidence" value="ECO:0007669"/>
    <property type="project" value="TreeGrafter"/>
</dbReference>
<feature type="domain" description="Haemolysin activator HlyB C-terminal" evidence="4">
    <location>
        <begin position="209"/>
        <end position="529"/>
    </location>
</feature>
<dbReference type="Gene3D" id="3.10.20.310">
    <property type="entry name" value="membrane protein fhac"/>
    <property type="match status" value="1"/>
</dbReference>
<name>A0A6L5JWL3_RHOTE</name>
<evidence type="ECO:0000259" key="4">
    <source>
        <dbReference type="Pfam" id="PF03865"/>
    </source>
</evidence>
<dbReference type="GO" id="GO:0098046">
    <property type="term" value="C:type V protein secretion system complex"/>
    <property type="evidence" value="ECO:0007669"/>
    <property type="project" value="TreeGrafter"/>
</dbReference>
<proteinExistence type="predicted"/>
<dbReference type="GO" id="GO:0008320">
    <property type="term" value="F:protein transmembrane transporter activity"/>
    <property type="evidence" value="ECO:0007669"/>
    <property type="project" value="TreeGrafter"/>
</dbReference>
<dbReference type="Pfam" id="PF03865">
    <property type="entry name" value="ShlB"/>
    <property type="match status" value="1"/>
</dbReference>
<evidence type="ECO:0000256" key="2">
    <source>
        <dbReference type="ARBA" id="ARBA00022692"/>
    </source>
</evidence>
<evidence type="ECO:0000259" key="5">
    <source>
        <dbReference type="Pfam" id="PF08479"/>
    </source>
</evidence>
<organism evidence="6 7">
    <name type="scientific">Rhodocyclus tenuis</name>
    <name type="common">Rhodospirillum tenue</name>
    <dbReference type="NCBI Taxonomy" id="1066"/>
    <lineage>
        <taxon>Bacteria</taxon>
        <taxon>Pseudomonadati</taxon>
        <taxon>Pseudomonadota</taxon>
        <taxon>Betaproteobacteria</taxon>
        <taxon>Rhodocyclales</taxon>
        <taxon>Rhodocyclaceae</taxon>
        <taxon>Rhodocyclus</taxon>
    </lineage>
</organism>
<dbReference type="AlphaFoldDB" id="A0A6L5JWL3"/>
<dbReference type="PANTHER" id="PTHR34597:SF6">
    <property type="entry name" value="BLR6126 PROTEIN"/>
    <property type="match status" value="1"/>
</dbReference>
<dbReference type="Proteomes" id="UP000480275">
    <property type="component" value="Unassembled WGS sequence"/>
</dbReference>
<keyword evidence="1" id="KW-0472">Membrane</keyword>
<accession>A0A6L5JWL3</accession>
<evidence type="ECO:0000256" key="3">
    <source>
        <dbReference type="ARBA" id="ARBA00023237"/>
    </source>
</evidence>
<comment type="caution">
    <text evidence="6">The sequence shown here is derived from an EMBL/GenBank/DDBJ whole genome shotgun (WGS) entry which is preliminary data.</text>
</comment>
<feature type="domain" description="Polypeptide-transport-associated ShlB-type" evidence="5">
    <location>
        <begin position="71"/>
        <end position="145"/>
    </location>
</feature>
<dbReference type="PANTHER" id="PTHR34597">
    <property type="entry name" value="SLR1661 PROTEIN"/>
    <property type="match status" value="1"/>
</dbReference>
<dbReference type="EMBL" id="WIXJ01000002">
    <property type="protein sequence ID" value="MQY51004.1"/>
    <property type="molecule type" value="Genomic_DNA"/>
</dbReference>